<dbReference type="Proteomes" id="UP001346149">
    <property type="component" value="Unassembled WGS sequence"/>
</dbReference>
<dbReference type="AlphaFoldDB" id="A0AAN7KMW4"/>
<dbReference type="GO" id="GO:0005635">
    <property type="term" value="C:nuclear envelope"/>
    <property type="evidence" value="ECO:0007669"/>
    <property type="project" value="UniProtKB-ARBA"/>
</dbReference>
<dbReference type="InterPro" id="IPR045119">
    <property type="entry name" value="SUN1-5"/>
</dbReference>
<dbReference type="GO" id="GO:0043495">
    <property type="term" value="F:protein-membrane adaptor activity"/>
    <property type="evidence" value="ECO:0007669"/>
    <property type="project" value="TreeGrafter"/>
</dbReference>
<sequence>MSASAVSITANPTTAARRRPVVVTDNKSSSGIDLVAVENGANVADKTSAGNGKDLSHHLLRGDAKDLAAVKKTAGNSTVSPRRVRKSSLKPEKPWWLTVISIFTKNFILLIVILGLVQLIRRLSLSTSGTNMVAFSDFEGRIAEVEVLLKETSKMIQGQVDTVDKKVEGEIGSLKNELSKKIDDKSAALDSEVKKLEGKSHIMESYLNELRSRDWLSKEQFDSFVRGLKNGKGDLHLDDIKAYARNAVFKEIEKHAADGLARADYALASGGAFITRHSKPYIVGRGIDWLPSISLNKVHKDAHKMLEPSFGEPGACFPLKGNMGFVEIRLRVAIIPHAVTLEHVAKSVAYDRSSAPKDCRVLGWFQGNSGSASGTENMSLLTEFTYDLEKSNAQTFDVLDSRAAPRIINMVRLDIASNHGSATHICIYRFRVHGHELTSESLFVNAVLKTRFK</sequence>
<evidence type="ECO:0000256" key="4">
    <source>
        <dbReference type="ARBA" id="ARBA00023136"/>
    </source>
</evidence>
<evidence type="ECO:0000256" key="3">
    <source>
        <dbReference type="ARBA" id="ARBA00022989"/>
    </source>
</evidence>
<organism evidence="7 8">
    <name type="scientific">Trapa natans</name>
    <name type="common">Water chestnut</name>
    <dbReference type="NCBI Taxonomy" id="22666"/>
    <lineage>
        <taxon>Eukaryota</taxon>
        <taxon>Viridiplantae</taxon>
        <taxon>Streptophyta</taxon>
        <taxon>Embryophyta</taxon>
        <taxon>Tracheophyta</taxon>
        <taxon>Spermatophyta</taxon>
        <taxon>Magnoliopsida</taxon>
        <taxon>eudicotyledons</taxon>
        <taxon>Gunneridae</taxon>
        <taxon>Pentapetalae</taxon>
        <taxon>rosids</taxon>
        <taxon>malvids</taxon>
        <taxon>Myrtales</taxon>
        <taxon>Lythraceae</taxon>
        <taxon>Trapa</taxon>
    </lineage>
</organism>
<keyword evidence="2 5" id="KW-0812">Transmembrane</keyword>
<keyword evidence="3 5" id="KW-1133">Transmembrane helix</keyword>
<dbReference type="EMBL" id="JAXQNO010000021">
    <property type="protein sequence ID" value="KAK4769617.1"/>
    <property type="molecule type" value="Genomic_DNA"/>
</dbReference>
<name>A0AAN7KMW4_TRANT</name>
<proteinExistence type="predicted"/>
<evidence type="ECO:0000256" key="2">
    <source>
        <dbReference type="ARBA" id="ARBA00022692"/>
    </source>
</evidence>
<dbReference type="Pfam" id="PF07738">
    <property type="entry name" value="Sad1_UNC"/>
    <property type="match status" value="1"/>
</dbReference>
<keyword evidence="4 5" id="KW-0472">Membrane</keyword>
<evidence type="ECO:0000256" key="5">
    <source>
        <dbReference type="SAM" id="Phobius"/>
    </source>
</evidence>
<feature type="domain" description="SUN" evidence="6">
    <location>
        <begin position="269"/>
        <end position="437"/>
    </location>
</feature>
<evidence type="ECO:0000313" key="7">
    <source>
        <dbReference type="EMBL" id="KAK4769617.1"/>
    </source>
</evidence>
<comment type="subcellular location">
    <subcellularLocation>
        <location evidence="1">Membrane</location>
    </subcellularLocation>
</comment>
<dbReference type="PROSITE" id="PS51469">
    <property type="entry name" value="SUN"/>
    <property type="match status" value="1"/>
</dbReference>
<dbReference type="Gene3D" id="2.60.120.260">
    <property type="entry name" value="Galactose-binding domain-like"/>
    <property type="match status" value="1"/>
</dbReference>
<gene>
    <name evidence="7" type="ORF">SAY86_027767</name>
</gene>
<dbReference type="GO" id="GO:0016020">
    <property type="term" value="C:membrane"/>
    <property type="evidence" value="ECO:0007669"/>
    <property type="project" value="UniProtKB-SubCell"/>
</dbReference>
<dbReference type="PANTHER" id="PTHR12911:SF8">
    <property type="entry name" value="KLAROID PROTEIN-RELATED"/>
    <property type="match status" value="1"/>
</dbReference>
<comment type="caution">
    <text evidence="7">The sequence shown here is derived from an EMBL/GenBank/DDBJ whole genome shotgun (WGS) entry which is preliminary data.</text>
</comment>
<feature type="transmembrane region" description="Helical" evidence="5">
    <location>
        <begin position="95"/>
        <end position="120"/>
    </location>
</feature>
<accession>A0AAN7KMW4</accession>
<keyword evidence="8" id="KW-1185">Reference proteome</keyword>
<dbReference type="InterPro" id="IPR012919">
    <property type="entry name" value="SUN_dom"/>
</dbReference>
<reference evidence="7 8" key="1">
    <citation type="journal article" date="2023" name="Hortic Res">
        <title>Pangenome of water caltrop reveals structural variations and asymmetric subgenome divergence after allopolyploidization.</title>
        <authorList>
            <person name="Zhang X."/>
            <person name="Chen Y."/>
            <person name="Wang L."/>
            <person name="Yuan Y."/>
            <person name="Fang M."/>
            <person name="Shi L."/>
            <person name="Lu R."/>
            <person name="Comes H.P."/>
            <person name="Ma Y."/>
            <person name="Chen Y."/>
            <person name="Huang G."/>
            <person name="Zhou Y."/>
            <person name="Zheng Z."/>
            <person name="Qiu Y."/>
        </authorList>
    </citation>
    <scope>NUCLEOTIDE SEQUENCE [LARGE SCALE GENOMIC DNA]</scope>
    <source>
        <strain evidence="7">F231</strain>
    </source>
</reference>
<evidence type="ECO:0000256" key="1">
    <source>
        <dbReference type="ARBA" id="ARBA00004370"/>
    </source>
</evidence>
<evidence type="ECO:0000313" key="8">
    <source>
        <dbReference type="Proteomes" id="UP001346149"/>
    </source>
</evidence>
<evidence type="ECO:0000259" key="6">
    <source>
        <dbReference type="PROSITE" id="PS51469"/>
    </source>
</evidence>
<dbReference type="PANTHER" id="PTHR12911">
    <property type="entry name" value="SAD1/UNC-84-LIKE PROTEIN-RELATED"/>
    <property type="match status" value="1"/>
</dbReference>
<protein>
    <recommendedName>
        <fullName evidence="6">SUN domain-containing protein</fullName>
    </recommendedName>
</protein>